<evidence type="ECO:0000313" key="1">
    <source>
        <dbReference type="EMBL" id="KKN45128.1"/>
    </source>
</evidence>
<comment type="caution">
    <text evidence="1">The sequence shown here is derived from an EMBL/GenBank/DDBJ whole genome shotgun (WGS) entry which is preliminary data.</text>
</comment>
<gene>
    <name evidence="1" type="ORF">LCGC14_0686300</name>
</gene>
<reference evidence="1" key="1">
    <citation type="journal article" date="2015" name="Nature">
        <title>Complex archaea that bridge the gap between prokaryotes and eukaryotes.</title>
        <authorList>
            <person name="Spang A."/>
            <person name="Saw J.H."/>
            <person name="Jorgensen S.L."/>
            <person name="Zaremba-Niedzwiedzka K."/>
            <person name="Martijn J."/>
            <person name="Lind A.E."/>
            <person name="van Eijk R."/>
            <person name="Schleper C."/>
            <person name="Guy L."/>
            <person name="Ettema T.J."/>
        </authorList>
    </citation>
    <scope>NUCLEOTIDE SEQUENCE</scope>
</reference>
<organism evidence="1">
    <name type="scientific">marine sediment metagenome</name>
    <dbReference type="NCBI Taxonomy" id="412755"/>
    <lineage>
        <taxon>unclassified sequences</taxon>
        <taxon>metagenomes</taxon>
        <taxon>ecological metagenomes</taxon>
    </lineage>
</organism>
<protein>
    <submittedName>
        <fullName evidence="1">Uncharacterized protein</fullName>
    </submittedName>
</protein>
<name>A0A0F9TUR9_9ZZZZ</name>
<proteinExistence type="predicted"/>
<dbReference type="EMBL" id="LAZR01001410">
    <property type="protein sequence ID" value="KKN45128.1"/>
    <property type="molecule type" value="Genomic_DNA"/>
</dbReference>
<dbReference type="AlphaFoldDB" id="A0A0F9TUR9"/>
<sequence>MSHFPVLVIGDDVEDQLAPFHEFECTGQDDQHVQELNETDDAWTAYCRHTDALVREDADHEWVSRFAPACYREPTLTEATEIGPLGGTGGNGKGLQWTSHDWDDGRGYRTQVHEVPAGWEEADLPTSERRSFPEFCVEWYDRALVAHGEEPDTEGEHKYGYTLVDEVGAVVKTVRRTNPNAQWDWYLVGGRWTGYFLLRDGGEGEVGEPGMRTRPAGPGRADSALKRDVDVETMRVAAGADAGALWDAVQGVIAGREFTPWTAFLAELDAGKLSREEAATSYREQPAVRDVTAWAFSAKTYLAADSGVWTTAREDYVQRARDRALSVHAVVKDGTWHERGAMGSWAVVSDEVDPQEWETRLAELLDSLPDGARLTIVDCHI</sequence>
<accession>A0A0F9TUR9</accession>